<gene>
    <name evidence="3" type="ORF">SM757_28220</name>
</gene>
<dbReference type="EMBL" id="JAXOJX010000070">
    <property type="protein sequence ID" value="MDZ5460473.1"/>
    <property type="molecule type" value="Genomic_DNA"/>
</dbReference>
<protein>
    <submittedName>
        <fullName evidence="3">DUF2062 domain-containing protein</fullName>
    </submittedName>
</protein>
<dbReference type="Pfam" id="PF09835">
    <property type="entry name" value="DUF2062"/>
    <property type="match status" value="1"/>
</dbReference>
<reference evidence="3 4" key="1">
    <citation type="submission" date="2023-11" db="EMBL/GenBank/DDBJ databases">
        <title>Draft genome of Azohydromonas lata strain H1 (DSM1123), a polyhydroxyalkanoate producer.</title>
        <authorList>
            <person name="Traversa D."/>
            <person name="D'Addabbo P."/>
            <person name="Pazzani C."/>
            <person name="Manzari C."/>
            <person name="Chiara M."/>
            <person name="Scrascia M."/>
        </authorList>
    </citation>
    <scope>NUCLEOTIDE SEQUENCE [LARGE SCALE GENOMIC DNA]</scope>
    <source>
        <strain evidence="3 4">H1</strain>
    </source>
</reference>
<feature type="transmembrane region" description="Helical" evidence="1">
    <location>
        <begin position="163"/>
        <end position="188"/>
    </location>
</feature>
<keyword evidence="1" id="KW-0812">Transmembrane</keyword>
<keyword evidence="4" id="KW-1185">Reference proteome</keyword>
<keyword evidence="1" id="KW-1133">Transmembrane helix</keyword>
<comment type="caution">
    <text evidence="3">The sequence shown here is derived from an EMBL/GenBank/DDBJ whole genome shotgun (WGS) entry which is preliminary data.</text>
</comment>
<dbReference type="Proteomes" id="UP001293718">
    <property type="component" value="Unassembled WGS sequence"/>
</dbReference>
<evidence type="ECO:0000313" key="3">
    <source>
        <dbReference type="EMBL" id="MDZ5460473.1"/>
    </source>
</evidence>
<dbReference type="PANTHER" id="PTHR40547">
    <property type="entry name" value="SLL0298 PROTEIN"/>
    <property type="match status" value="1"/>
</dbReference>
<keyword evidence="1" id="KW-0472">Membrane</keyword>
<accession>A0ABU5INI6</accession>
<proteinExistence type="predicted"/>
<dbReference type="PANTHER" id="PTHR40547:SF1">
    <property type="entry name" value="SLL0298 PROTEIN"/>
    <property type="match status" value="1"/>
</dbReference>
<feature type="transmembrane region" description="Helical" evidence="1">
    <location>
        <begin position="57"/>
        <end position="87"/>
    </location>
</feature>
<sequence length="204" mass="21972">MLEPMRLHLPVDRLALKAAARFGRWRPTPQTLQRHRWLRWLGPSITHPLLWSVNRHAIALGLAIGLFFGLLIPIAQMPLSAAAAVLLRANLPTAVVSTLVTNPVTVAPLYYAAWRLGATVLDEPLAAAPAVLATGPAPQAEAAPGGSWWSGLWERLRSVGKPLLLGLALMATLTGLAAYVLVSALWWLRQRWRSGAGTAPGQDG</sequence>
<organism evidence="3 4">
    <name type="scientific">Azohydromonas lata</name>
    <dbReference type="NCBI Taxonomy" id="45677"/>
    <lineage>
        <taxon>Bacteria</taxon>
        <taxon>Pseudomonadati</taxon>
        <taxon>Pseudomonadota</taxon>
        <taxon>Betaproteobacteria</taxon>
        <taxon>Burkholderiales</taxon>
        <taxon>Sphaerotilaceae</taxon>
        <taxon>Azohydromonas</taxon>
    </lineage>
</organism>
<name>A0ABU5INI6_9BURK</name>
<feature type="transmembrane region" description="Helical" evidence="1">
    <location>
        <begin position="94"/>
        <end position="114"/>
    </location>
</feature>
<evidence type="ECO:0000313" key="4">
    <source>
        <dbReference type="Proteomes" id="UP001293718"/>
    </source>
</evidence>
<dbReference type="InterPro" id="IPR018639">
    <property type="entry name" value="DUF2062"/>
</dbReference>
<feature type="domain" description="DUF2062" evidence="2">
    <location>
        <begin position="38"/>
        <end position="193"/>
    </location>
</feature>
<dbReference type="RefSeq" id="WP_322467906.1">
    <property type="nucleotide sequence ID" value="NZ_JAXOJX010000070.1"/>
</dbReference>
<evidence type="ECO:0000256" key="1">
    <source>
        <dbReference type="SAM" id="Phobius"/>
    </source>
</evidence>
<evidence type="ECO:0000259" key="2">
    <source>
        <dbReference type="Pfam" id="PF09835"/>
    </source>
</evidence>